<dbReference type="SUPFAM" id="SSF53223">
    <property type="entry name" value="Aminoacid dehydrogenase-like, N-terminal domain"/>
    <property type="match status" value="1"/>
</dbReference>
<dbReference type="GO" id="GO:0004764">
    <property type="term" value="F:shikimate 3-dehydrogenase (NADP+) activity"/>
    <property type="evidence" value="ECO:0007669"/>
    <property type="project" value="UniProtKB-EC"/>
</dbReference>
<dbReference type="Gene3D" id="3.40.50.720">
    <property type="entry name" value="NAD(P)-binding Rossmann-like Domain"/>
    <property type="match status" value="1"/>
</dbReference>
<comment type="catalytic activity">
    <reaction evidence="6">
        <text>shikimate + NADP(+) = 3-dehydroshikimate + NADPH + H(+)</text>
        <dbReference type="Rhea" id="RHEA:17737"/>
        <dbReference type="ChEBI" id="CHEBI:15378"/>
        <dbReference type="ChEBI" id="CHEBI:16630"/>
        <dbReference type="ChEBI" id="CHEBI:36208"/>
        <dbReference type="ChEBI" id="CHEBI:57783"/>
        <dbReference type="ChEBI" id="CHEBI:58349"/>
        <dbReference type="EC" id="1.1.1.25"/>
    </reaction>
</comment>
<evidence type="ECO:0000256" key="5">
    <source>
        <dbReference type="ARBA" id="ARBA00023141"/>
    </source>
</evidence>
<keyword evidence="3" id="KW-0521">NADP</keyword>
<dbReference type="InterPro" id="IPR046346">
    <property type="entry name" value="Aminoacid_DH-like_N_sf"/>
</dbReference>
<evidence type="ECO:0000313" key="10">
    <source>
        <dbReference type="Proteomes" id="UP000298631"/>
    </source>
</evidence>
<dbReference type="InterPro" id="IPR022893">
    <property type="entry name" value="Shikimate_DH_fam"/>
</dbReference>
<reference evidence="9 10" key="1">
    <citation type="submission" date="2019-05" db="EMBL/GenBank/DDBJ databases">
        <title>Pseudorhodobacter turbinis sp. nov., isolated from the gut of the Korean turban shell.</title>
        <authorList>
            <person name="Jeong Y.-S."/>
            <person name="Kang W.-R."/>
            <person name="Bae J.-W."/>
        </authorList>
    </citation>
    <scope>NUCLEOTIDE SEQUENCE [LARGE SCALE GENOMIC DNA]</scope>
    <source>
        <strain evidence="9 10">S12M18</strain>
    </source>
</reference>
<dbReference type="Proteomes" id="UP000298631">
    <property type="component" value="Chromosome"/>
</dbReference>
<dbReference type="Gene3D" id="3.40.50.10860">
    <property type="entry name" value="Leucine Dehydrogenase, chain A, domain 1"/>
    <property type="match status" value="1"/>
</dbReference>
<evidence type="ECO:0000256" key="1">
    <source>
        <dbReference type="ARBA" id="ARBA00004871"/>
    </source>
</evidence>
<dbReference type="GO" id="GO:0019632">
    <property type="term" value="P:shikimate metabolic process"/>
    <property type="evidence" value="ECO:0007669"/>
    <property type="project" value="TreeGrafter"/>
</dbReference>
<dbReference type="OrthoDB" id="7873617at2"/>
<keyword evidence="5" id="KW-0057">Aromatic amino acid biosynthesis</keyword>
<dbReference type="PANTHER" id="PTHR21089">
    <property type="entry name" value="SHIKIMATE DEHYDROGENASE"/>
    <property type="match status" value="1"/>
</dbReference>
<dbReference type="AlphaFoldDB" id="A0A4P8EEX6"/>
<dbReference type="SUPFAM" id="SSF51735">
    <property type="entry name" value="NAD(P)-binding Rossmann-fold domains"/>
    <property type="match status" value="1"/>
</dbReference>
<dbReference type="GO" id="GO:0005829">
    <property type="term" value="C:cytosol"/>
    <property type="evidence" value="ECO:0007669"/>
    <property type="project" value="TreeGrafter"/>
</dbReference>
<dbReference type="Pfam" id="PF08501">
    <property type="entry name" value="Shikimate_dh_N"/>
    <property type="match status" value="1"/>
</dbReference>
<evidence type="ECO:0000256" key="2">
    <source>
        <dbReference type="ARBA" id="ARBA00012962"/>
    </source>
</evidence>
<evidence type="ECO:0000313" key="9">
    <source>
        <dbReference type="EMBL" id="QCO55388.1"/>
    </source>
</evidence>
<organism evidence="9 10">
    <name type="scientific">Pseudorhodobacter turbinis</name>
    <dbReference type="NCBI Taxonomy" id="2500533"/>
    <lineage>
        <taxon>Bacteria</taxon>
        <taxon>Pseudomonadati</taxon>
        <taxon>Pseudomonadota</taxon>
        <taxon>Alphaproteobacteria</taxon>
        <taxon>Rhodobacterales</taxon>
        <taxon>Paracoccaceae</taxon>
        <taxon>Pseudorhodobacter</taxon>
    </lineage>
</organism>
<keyword evidence="10" id="KW-1185">Reference proteome</keyword>
<evidence type="ECO:0000259" key="7">
    <source>
        <dbReference type="Pfam" id="PF01488"/>
    </source>
</evidence>
<dbReference type="EC" id="1.1.1.25" evidence="2"/>
<dbReference type="KEGG" id="pseb:EOK75_06145"/>
<dbReference type="InterPro" id="IPR036291">
    <property type="entry name" value="NAD(P)-bd_dom_sf"/>
</dbReference>
<protein>
    <recommendedName>
        <fullName evidence="2">shikimate dehydrogenase (NADP(+))</fullName>
        <ecNumber evidence="2">1.1.1.25</ecNumber>
    </recommendedName>
</protein>
<dbReference type="GO" id="GO:0009073">
    <property type="term" value="P:aromatic amino acid family biosynthetic process"/>
    <property type="evidence" value="ECO:0007669"/>
    <property type="project" value="UniProtKB-KW"/>
</dbReference>
<dbReference type="InterPro" id="IPR013708">
    <property type="entry name" value="Shikimate_DH-bd_N"/>
</dbReference>
<dbReference type="EMBL" id="CP039964">
    <property type="protein sequence ID" value="QCO55388.1"/>
    <property type="molecule type" value="Genomic_DNA"/>
</dbReference>
<feature type="domain" description="Quinate/shikimate 5-dehydrogenase/glutamyl-tRNA reductase" evidence="7">
    <location>
        <begin position="126"/>
        <end position="198"/>
    </location>
</feature>
<evidence type="ECO:0000259" key="8">
    <source>
        <dbReference type="Pfam" id="PF08501"/>
    </source>
</evidence>
<evidence type="ECO:0000256" key="3">
    <source>
        <dbReference type="ARBA" id="ARBA00022857"/>
    </source>
</evidence>
<dbReference type="CDD" id="cd01065">
    <property type="entry name" value="NAD_bind_Shikimate_DH"/>
    <property type="match status" value="1"/>
</dbReference>
<accession>A0A4P8EEX6</accession>
<name>A0A4P8EEX6_9RHOB</name>
<comment type="pathway">
    <text evidence="1">Metabolic intermediate biosynthesis; chorismate biosynthesis; chorismate from D-erythrose 4-phosphate and phosphoenolpyruvate: step 4/7.</text>
</comment>
<dbReference type="InterPro" id="IPR006151">
    <property type="entry name" value="Shikm_DH/Glu-tRNA_Rdtase"/>
</dbReference>
<evidence type="ECO:0000256" key="4">
    <source>
        <dbReference type="ARBA" id="ARBA00023002"/>
    </source>
</evidence>
<dbReference type="PANTHER" id="PTHR21089:SF1">
    <property type="entry name" value="BIFUNCTIONAL 3-DEHYDROQUINATE DEHYDRATASE_SHIKIMATE DEHYDROGENASE, CHLOROPLASTIC"/>
    <property type="match status" value="1"/>
</dbReference>
<dbReference type="GO" id="GO:0009423">
    <property type="term" value="P:chorismate biosynthetic process"/>
    <property type="evidence" value="ECO:0007669"/>
    <property type="project" value="UniProtKB-UniPathway"/>
</dbReference>
<dbReference type="RefSeq" id="WP_137193063.1">
    <property type="nucleotide sequence ID" value="NZ_CP039964.1"/>
</dbReference>
<feature type="domain" description="Shikimate dehydrogenase substrate binding N-terminal" evidence="8">
    <location>
        <begin position="13"/>
        <end position="96"/>
    </location>
</feature>
<proteinExistence type="predicted"/>
<keyword evidence="4" id="KW-0560">Oxidoreductase</keyword>
<evidence type="ECO:0000256" key="6">
    <source>
        <dbReference type="ARBA" id="ARBA00049442"/>
    </source>
</evidence>
<dbReference type="UniPathway" id="UPA00053">
    <property type="reaction ID" value="UER00087"/>
</dbReference>
<gene>
    <name evidence="9" type="ORF">EOK75_06145</name>
</gene>
<sequence>MNEITGNTRVYGILADPIHHVKTPQVMNALFTEIGHDGVLVPLHVAPEGLEDAVRGLRQIQSLSGIIVTVPHKTVIPALCDDLTDQARMVGAVNCIRRDADGKLTGAILDGIGFVEGLRGAGHDPEGMKVILAGAGGAASAIAFALADAGIAALTIANRTEARARDLADAVGRVYPKLVLSTDASAVAGADLVVNATSLGMREGDALPLDISQLHKGQLVAEAIMEPAVTPLLAAAEKAGARTHPGLPMLQSQARLMADFMGAL</sequence>
<keyword evidence="5" id="KW-0028">Amino-acid biosynthesis</keyword>
<dbReference type="Pfam" id="PF01488">
    <property type="entry name" value="Shikimate_DH"/>
    <property type="match status" value="1"/>
</dbReference>
<dbReference type="GO" id="GO:0050661">
    <property type="term" value="F:NADP binding"/>
    <property type="evidence" value="ECO:0007669"/>
    <property type="project" value="TreeGrafter"/>
</dbReference>